<dbReference type="NCBIfam" id="TIGR02174">
    <property type="entry name" value="CXXU_selWTH"/>
    <property type="match status" value="1"/>
</dbReference>
<dbReference type="InterPro" id="IPR036249">
    <property type="entry name" value="Thioredoxin-like_sf"/>
</dbReference>
<evidence type="ECO:0000313" key="4">
    <source>
        <dbReference type="Proteomes" id="UP000612746"/>
    </source>
</evidence>
<dbReference type="Gene3D" id="3.40.30.10">
    <property type="entry name" value="Glutaredoxin"/>
    <property type="match status" value="1"/>
</dbReference>
<dbReference type="Pfam" id="PF10262">
    <property type="entry name" value="Rdx"/>
    <property type="match status" value="1"/>
</dbReference>
<name>A0A8H7Q762_9FUNG</name>
<dbReference type="EMBL" id="JAEPRA010000004">
    <property type="protein sequence ID" value="KAG2186790.1"/>
    <property type="molecule type" value="Genomic_DNA"/>
</dbReference>
<evidence type="ECO:0000313" key="3">
    <source>
        <dbReference type="EMBL" id="KAG2186790.1"/>
    </source>
</evidence>
<proteinExistence type="predicted"/>
<sequence>MSSTAKNPRVSIEVFNAGNDKKEARLLIKTHNVVTWMAQELLTTFESSIGEVALMPGKSGVFRVMVNDVLIWDRKEKQAFPDIKHLKQLVRDIIDPNKQLGHSDRKDAKSDPEPKKNDISPSASDPQGCLTCVE</sequence>
<accession>A0A8H7Q762</accession>
<reference evidence="3" key="1">
    <citation type="submission" date="2020-12" db="EMBL/GenBank/DDBJ databases">
        <title>Metabolic potential, ecology and presence of endohyphal bacteria is reflected in genomic diversity of Mucoromycotina.</title>
        <authorList>
            <person name="Muszewska A."/>
            <person name="Okrasinska A."/>
            <person name="Steczkiewicz K."/>
            <person name="Drgas O."/>
            <person name="Orlowska M."/>
            <person name="Perlinska-Lenart U."/>
            <person name="Aleksandrzak-Piekarczyk T."/>
            <person name="Szatraj K."/>
            <person name="Zielenkiewicz U."/>
            <person name="Pilsyk S."/>
            <person name="Malc E."/>
            <person name="Mieczkowski P."/>
            <person name="Kruszewska J.S."/>
            <person name="Biernat P."/>
            <person name="Pawlowska J."/>
        </authorList>
    </citation>
    <scope>NUCLEOTIDE SEQUENCE</scope>
    <source>
        <strain evidence="3">WA0000051536</strain>
    </source>
</reference>
<dbReference type="Proteomes" id="UP000612746">
    <property type="component" value="Unassembled WGS sequence"/>
</dbReference>
<evidence type="ECO:0008006" key="5">
    <source>
        <dbReference type="Google" id="ProtNLM"/>
    </source>
</evidence>
<organism evidence="3 4">
    <name type="scientific">Umbelopsis vinacea</name>
    <dbReference type="NCBI Taxonomy" id="44442"/>
    <lineage>
        <taxon>Eukaryota</taxon>
        <taxon>Fungi</taxon>
        <taxon>Fungi incertae sedis</taxon>
        <taxon>Mucoromycota</taxon>
        <taxon>Mucoromycotina</taxon>
        <taxon>Umbelopsidomycetes</taxon>
        <taxon>Umbelopsidales</taxon>
        <taxon>Umbelopsidaceae</taxon>
        <taxon>Umbelopsis</taxon>
    </lineage>
</organism>
<dbReference type="AlphaFoldDB" id="A0A8H7Q762"/>
<evidence type="ECO:0000256" key="2">
    <source>
        <dbReference type="SAM" id="MobiDB-lite"/>
    </source>
</evidence>
<protein>
    <recommendedName>
        <fullName evidence="5">Selenoprotein W-related protein</fullName>
    </recommendedName>
</protein>
<dbReference type="OrthoDB" id="60822at2759"/>
<evidence type="ECO:0000256" key="1">
    <source>
        <dbReference type="ARBA" id="ARBA00023284"/>
    </source>
</evidence>
<dbReference type="PANTHER" id="PTHR36417:SF2">
    <property type="entry name" value="SELENOPROTEIN DOMAIN PROTEIN (AFU_ORTHOLOGUE AFUA_1G05220)"/>
    <property type="match status" value="1"/>
</dbReference>
<feature type="region of interest" description="Disordered" evidence="2">
    <location>
        <begin position="97"/>
        <end position="134"/>
    </location>
</feature>
<gene>
    <name evidence="3" type="ORF">INT44_003016</name>
</gene>
<dbReference type="SUPFAM" id="SSF52833">
    <property type="entry name" value="Thioredoxin-like"/>
    <property type="match status" value="1"/>
</dbReference>
<keyword evidence="4" id="KW-1185">Reference proteome</keyword>
<feature type="compositionally biased region" description="Basic and acidic residues" evidence="2">
    <location>
        <begin position="97"/>
        <end position="118"/>
    </location>
</feature>
<comment type="caution">
    <text evidence="3">The sequence shown here is derived from an EMBL/GenBank/DDBJ whole genome shotgun (WGS) entry which is preliminary data.</text>
</comment>
<dbReference type="PANTHER" id="PTHR36417">
    <property type="entry name" value="SELENOPROTEIN DOMAIN PROTEIN (AFU_ORTHOLOGUE AFUA_1G05220)"/>
    <property type="match status" value="1"/>
</dbReference>
<keyword evidence="1" id="KW-0676">Redox-active center</keyword>
<dbReference type="InterPro" id="IPR011893">
    <property type="entry name" value="Selenoprotein_Rdx-typ"/>
</dbReference>